<name>A0A9J5WLG3_SOLCO</name>
<accession>A0A9J5WLG3</accession>
<organism evidence="1 2">
    <name type="scientific">Solanum commersonii</name>
    <name type="common">Commerson's wild potato</name>
    <name type="synonym">Commerson's nightshade</name>
    <dbReference type="NCBI Taxonomy" id="4109"/>
    <lineage>
        <taxon>Eukaryota</taxon>
        <taxon>Viridiplantae</taxon>
        <taxon>Streptophyta</taxon>
        <taxon>Embryophyta</taxon>
        <taxon>Tracheophyta</taxon>
        <taxon>Spermatophyta</taxon>
        <taxon>Magnoliopsida</taxon>
        <taxon>eudicotyledons</taxon>
        <taxon>Gunneridae</taxon>
        <taxon>Pentapetalae</taxon>
        <taxon>asterids</taxon>
        <taxon>lamiids</taxon>
        <taxon>Solanales</taxon>
        <taxon>Solanaceae</taxon>
        <taxon>Solanoideae</taxon>
        <taxon>Solaneae</taxon>
        <taxon>Solanum</taxon>
    </lineage>
</organism>
<evidence type="ECO:0000313" key="2">
    <source>
        <dbReference type="Proteomes" id="UP000824120"/>
    </source>
</evidence>
<feature type="non-terminal residue" evidence="1">
    <location>
        <position position="1"/>
    </location>
</feature>
<gene>
    <name evidence="1" type="ORF">H5410_056006</name>
</gene>
<protein>
    <submittedName>
        <fullName evidence="1">Uncharacterized protein</fullName>
    </submittedName>
</protein>
<dbReference type="AlphaFoldDB" id="A0A9J5WLG3"/>
<proteinExistence type="predicted"/>
<evidence type="ECO:0000313" key="1">
    <source>
        <dbReference type="EMBL" id="KAG5575872.1"/>
    </source>
</evidence>
<keyword evidence="2" id="KW-1185">Reference proteome</keyword>
<comment type="caution">
    <text evidence="1">The sequence shown here is derived from an EMBL/GenBank/DDBJ whole genome shotgun (WGS) entry which is preliminary data.</text>
</comment>
<dbReference type="Proteomes" id="UP000824120">
    <property type="component" value="Chromosome 11"/>
</dbReference>
<sequence>MDVSSPKVPVSCSLKENIKSAMKKSIWRIVEHFRKAVLYRPMIQNAKMLKVNVERQLSRPKGWIAECIEFLGDIVLELEDLKTSNSKKLEYFWPTRERGFKIKTTKSIIGGYWVVVGSTRETRGSEWAKANVVLNCDKSVFERNRVDS</sequence>
<reference evidence="1 2" key="1">
    <citation type="submission" date="2020-09" db="EMBL/GenBank/DDBJ databases">
        <title>De no assembly of potato wild relative species, Solanum commersonii.</title>
        <authorList>
            <person name="Cho K."/>
        </authorList>
    </citation>
    <scope>NUCLEOTIDE SEQUENCE [LARGE SCALE GENOMIC DNA]</scope>
    <source>
        <strain evidence="1">LZ3.2</strain>
        <tissue evidence="1">Leaf</tissue>
    </source>
</reference>
<dbReference type="EMBL" id="JACXVP010000011">
    <property type="protein sequence ID" value="KAG5575872.1"/>
    <property type="molecule type" value="Genomic_DNA"/>
</dbReference>